<dbReference type="CDD" id="cd05561">
    <property type="entry name" value="Peptidases_S8_4"/>
    <property type="match status" value="1"/>
</dbReference>
<keyword evidence="2 5" id="KW-0645">Protease</keyword>
<keyword evidence="3 5" id="KW-0378">Hydrolase</keyword>
<feature type="domain" description="Peptidase S8/S53" evidence="6">
    <location>
        <begin position="199"/>
        <end position="396"/>
    </location>
</feature>
<evidence type="ECO:0000259" key="6">
    <source>
        <dbReference type="Pfam" id="PF00082"/>
    </source>
</evidence>
<keyword evidence="8" id="KW-1185">Reference proteome</keyword>
<dbReference type="InterPro" id="IPR036852">
    <property type="entry name" value="Peptidase_S8/S53_dom_sf"/>
</dbReference>
<protein>
    <submittedName>
        <fullName evidence="7">Major intracellular serine protease</fullName>
        <ecNumber evidence="7">3.4.21.-</ecNumber>
    </submittedName>
</protein>
<feature type="active site" description="Charge relay system" evidence="5">
    <location>
        <position position="385"/>
    </location>
</feature>
<dbReference type="EC" id="3.4.21.-" evidence="7"/>
<dbReference type="InterPro" id="IPR000209">
    <property type="entry name" value="Peptidase_S8/S53_dom"/>
</dbReference>
<evidence type="ECO:0000256" key="2">
    <source>
        <dbReference type="ARBA" id="ARBA00022670"/>
    </source>
</evidence>
<comment type="similarity">
    <text evidence="1 5">Belongs to the peptidase S8 family.</text>
</comment>
<evidence type="ECO:0000256" key="5">
    <source>
        <dbReference type="PROSITE-ProRule" id="PRU01240"/>
    </source>
</evidence>
<evidence type="ECO:0000313" key="7">
    <source>
        <dbReference type="EMBL" id="ONF95193.1"/>
    </source>
</evidence>
<evidence type="ECO:0000256" key="3">
    <source>
        <dbReference type="ARBA" id="ARBA00022801"/>
    </source>
</evidence>
<dbReference type="Gene3D" id="3.40.50.200">
    <property type="entry name" value="Peptidase S8/S53 domain"/>
    <property type="match status" value="1"/>
</dbReference>
<feature type="active site" description="Charge relay system" evidence="5">
    <location>
        <position position="204"/>
    </location>
</feature>
<name>A0A1V2ERM2_9SPHN</name>
<feature type="active site" description="Charge relay system" evidence="5">
    <location>
        <position position="233"/>
    </location>
</feature>
<evidence type="ECO:0000313" key="8">
    <source>
        <dbReference type="Proteomes" id="UP000188729"/>
    </source>
</evidence>
<dbReference type="PROSITE" id="PS51892">
    <property type="entry name" value="SUBTILASE"/>
    <property type="match status" value="1"/>
</dbReference>
<accession>A0A1V2ERM2</accession>
<dbReference type="InterPro" id="IPR050131">
    <property type="entry name" value="Peptidase_S8_subtilisin-like"/>
</dbReference>
<dbReference type="GO" id="GO:0004252">
    <property type="term" value="F:serine-type endopeptidase activity"/>
    <property type="evidence" value="ECO:0007669"/>
    <property type="project" value="UniProtKB-UniRule"/>
</dbReference>
<proteinExistence type="inferred from homology"/>
<dbReference type="PANTHER" id="PTHR43806:SF11">
    <property type="entry name" value="CEREVISIN-RELATED"/>
    <property type="match status" value="1"/>
</dbReference>
<organism evidence="7 8">
    <name type="scientific">Sphingomonas jeddahensis</name>
    <dbReference type="NCBI Taxonomy" id="1915074"/>
    <lineage>
        <taxon>Bacteria</taxon>
        <taxon>Pseudomonadati</taxon>
        <taxon>Pseudomonadota</taxon>
        <taxon>Alphaproteobacteria</taxon>
        <taxon>Sphingomonadales</taxon>
        <taxon>Sphingomonadaceae</taxon>
        <taxon>Sphingomonas</taxon>
    </lineage>
</organism>
<keyword evidence="4 5" id="KW-0720">Serine protease</keyword>
<dbReference type="Proteomes" id="UP000188729">
    <property type="component" value="Unassembled WGS sequence"/>
</dbReference>
<evidence type="ECO:0000256" key="4">
    <source>
        <dbReference type="ARBA" id="ARBA00022825"/>
    </source>
</evidence>
<dbReference type="GO" id="GO:0006508">
    <property type="term" value="P:proteolysis"/>
    <property type="evidence" value="ECO:0007669"/>
    <property type="project" value="UniProtKB-KW"/>
</dbReference>
<dbReference type="EMBL" id="MPSB01000014">
    <property type="protein sequence ID" value="ONF95193.1"/>
    <property type="molecule type" value="Genomic_DNA"/>
</dbReference>
<gene>
    <name evidence="7" type="primary">isp</name>
    <name evidence="7" type="ORF">SPHI_26130</name>
</gene>
<dbReference type="AlphaFoldDB" id="A0A1V2ERM2"/>
<dbReference type="Pfam" id="PF00082">
    <property type="entry name" value="Peptidase_S8"/>
    <property type="match status" value="1"/>
</dbReference>
<sequence length="439" mass="44564">MPRPYHRTLLALSAVIMTGSEGHAQLLPSLGGVPGQVVGGVLGTTPASPTSTVVVPVIDRLNNVASTVGGNTASLLDLRRARLRALIRDNRRFLDADRDGNPVRKGELIAIDPPADTLARARGAGFRVLRDERIEGVPLRVVTLAPPDGDDTREGLARLRRIAPEGEFDYDHVFEPAGTSLMPLGGAAAAASVQSRPAAIGMIDGGVSNHPSLRGAAIEQRGFAANGARPSGHGTAVASLMAGADGKFRGAAHGFPLLVADVYGGDPTQGSAVTITRALGWLTSRGVRVINMSLVGPSNPLLERAVAAARGRGVLIVAAVGNDGPAAPPAYPASYPGVIAVTGVDNRSRALPEAGKPLHLDFAAPGADMAAALPGSGYAAVRGTSFAAPFVTARLAIGGGGAAAVQAVTREAISGRGKVGKGIVCGACRVSPSDVQAKR</sequence>
<evidence type="ECO:0000256" key="1">
    <source>
        <dbReference type="ARBA" id="ARBA00011073"/>
    </source>
</evidence>
<dbReference type="PANTHER" id="PTHR43806">
    <property type="entry name" value="PEPTIDASE S8"/>
    <property type="match status" value="1"/>
</dbReference>
<comment type="caution">
    <text evidence="7">The sequence shown here is derived from an EMBL/GenBank/DDBJ whole genome shotgun (WGS) entry which is preliminary data.</text>
</comment>
<reference evidence="7 8" key="1">
    <citation type="submission" date="2016-11" db="EMBL/GenBank/DDBJ databases">
        <title>Genome sequence of Sphingomonas jeddahensis G39.</title>
        <authorList>
            <person name="Poehlein A."/>
            <person name="Wuebbeler J.H."/>
            <person name="Steinbuechel A."/>
            <person name="Daniel R."/>
        </authorList>
    </citation>
    <scope>NUCLEOTIDE SEQUENCE [LARGE SCALE GENOMIC DNA]</scope>
    <source>
        <strain evidence="7 8">G39</strain>
    </source>
</reference>
<dbReference type="STRING" id="1915074.SPHI_26130"/>
<dbReference type="SUPFAM" id="SSF52743">
    <property type="entry name" value="Subtilisin-like"/>
    <property type="match status" value="1"/>
</dbReference>